<accession>A0A2Z7BB10</accession>
<protein>
    <submittedName>
        <fullName evidence="2">7-deoxyloganetic acid glucosyltransferase-like</fullName>
    </submittedName>
</protein>
<reference evidence="2 3" key="1">
    <citation type="journal article" date="2015" name="Proc. Natl. Acad. Sci. U.S.A.">
        <title>The resurrection genome of Boea hygrometrica: A blueprint for survival of dehydration.</title>
        <authorList>
            <person name="Xiao L."/>
            <person name="Yang G."/>
            <person name="Zhang L."/>
            <person name="Yang X."/>
            <person name="Zhao S."/>
            <person name="Ji Z."/>
            <person name="Zhou Q."/>
            <person name="Hu M."/>
            <person name="Wang Y."/>
            <person name="Chen M."/>
            <person name="Xu Y."/>
            <person name="Jin H."/>
            <person name="Xiao X."/>
            <person name="Hu G."/>
            <person name="Bao F."/>
            <person name="Hu Y."/>
            <person name="Wan P."/>
            <person name="Li L."/>
            <person name="Deng X."/>
            <person name="Kuang T."/>
            <person name="Xiang C."/>
            <person name="Zhu J.K."/>
            <person name="Oliver M.J."/>
            <person name="He Y."/>
        </authorList>
    </citation>
    <scope>NUCLEOTIDE SEQUENCE [LARGE SCALE GENOMIC DNA]</scope>
    <source>
        <strain evidence="3">cv. XS01</strain>
    </source>
</reference>
<dbReference type="GO" id="GO:0016740">
    <property type="term" value="F:transferase activity"/>
    <property type="evidence" value="ECO:0007669"/>
    <property type="project" value="UniProtKB-KW"/>
</dbReference>
<keyword evidence="3" id="KW-1185">Reference proteome</keyword>
<evidence type="ECO:0000313" key="2">
    <source>
        <dbReference type="EMBL" id="KZV30560.1"/>
    </source>
</evidence>
<organism evidence="2 3">
    <name type="scientific">Dorcoceras hygrometricum</name>
    <dbReference type="NCBI Taxonomy" id="472368"/>
    <lineage>
        <taxon>Eukaryota</taxon>
        <taxon>Viridiplantae</taxon>
        <taxon>Streptophyta</taxon>
        <taxon>Embryophyta</taxon>
        <taxon>Tracheophyta</taxon>
        <taxon>Spermatophyta</taxon>
        <taxon>Magnoliopsida</taxon>
        <taxon>eudicotyledons</taxon>
        <taxon>Gunneridae</taxon>
        <taxon>Pentapetalae</taxon>
        <taxon>asterids</taxon>
        <taxon>lamiids</taxon>
        <taxon>Lamiales</taxon>
        <taxon>Gesneriaceae</taxon>
        <taxon>Didymocarpoideae</taxon>
        <taxon>Trichosporeae</taxon>
        <taxon>Loxocarpinae</taxon>
        <taxon>Dorcoceras</taxon>
    </lineage>
</organism>
<gene>
    <name evidence="2" type="ORF">F511_05710</name>
</gene>
<proteinExistence type="predicted"/>
<evidence type="ECO:0000256" key="1">
    <source>
        <dbReference type="SAM" id="MobiDB-lite"/>
    </source>
</evidence>
<evidence type="ECO:0000313" key="3">
    <source>
        <dbReference type="Proteomes" id="UP000250235"/>
    </source>
</evidence>
<sequence length="113" mass="12837">MPRYITSEPDDRSVRSKYRHTPRAREHYPVTYVESSGGSPEENATFPRVQPVYTSLKALKVTENHGDDLAQDDHQSCFEGLDHPSLISSPDDPTSPISRDVAARRLKIRLHHD</sequence>
<name>A0A2Z7BB10_9LAMI</name>
<dbReference type="Proteomes" id="UP000250235">
    <property type="component" value="Unassembled WGS sequence"/>
</dbReference>
<feature type="region of interest" description="Disordered" evidence="1">
    <location>
        <begin position="1"/>
        <end position="22"/>
    </location>
</feature>
<dbReference type="AlphaFoldDB" id="A0A2Z7BB10"/>
<keyword evidence="2" id="KW-0808">Transferase</keyword>
<dbReference type="EMBL" id="KV008237">
    <property type="protein sequence ID" value="KZV30560.1"/>
    <property type="molecule type" value="Genomic_DNA"/>
</dbReference>